<sequence length="222" mass="25322">MKCKCLGRYATWVCRAVLAGSLLMAPVVTENFVSASNASTSVTTADEADAILKEAKAIVAQPGTFYTLYVGMPHSDFRANFSNLPGWEVSHYDDYKGSLAKKNITRWKYERVLPVKNSFIKQELYIGQLYNGPVYYMGVTFITSDKATASKIYKEMYMVLKSRYPKFEKIFPYGMDKNRGESSYIEIEPKVLLNLSYYKDFKKPTLYNISYGITGEIAYNLY</sequence>
<feature type="chain" id="PRO_5047093309" evidence="1">
    <location>
        <begin position="30"/>
        <end position="222"/>
    </location>
</feature>
<keyword evidence="1" id="KW-0732">Signal</keyword>
<evidence type="ECO:0000313" key="2">
    <source>
        <dbReference type="EMBL" id="MBM6912638.1"/>
    </source>
</evidence>
<protein>
    <submittedName>
        <fullName evidence="2">Uncharacterized protein</fullName>
    </submittedName>
</protein>
<evidence type="ECO:0000256" key="1">
    <source>
        <dbReference type="SAM" id="SignalP"/>
    </source>
</evidence>
<evidence type="ECO:0000313" key="3">
    <source>
        <dbReference type="Proteomes" id="UP000707138"/>
    </source>
</evidence>
<organism evidence="2 3">
    <name type="scientific">Veillonella magna</name>
    <dbReference type="NCBI Taxonomy" id="464322"/>
    <lineage>
        <taxon>Bacteria</taxon>
        <taxon>Bacillati</taxon>
        <taxon>Bacillota</taxon>
        <taxon>Negativicutes</taxon>
        <taxon>Veillonellales</taxon>
        <taxon>Veillonellaceae</taxon>
        <taxon>Veillonella</taxon>
    </lineage>
</organism>
<accession>A0ABS2GHL5</accession>
<feature type="signal peptide" evidence="1">
    <location>
        <begin position="1"/>
        <end position="29"/>
    </location>
</feature>
<comment type="caution">
    <text evidence="2">The sequence shown here is derived from an EMBL/GenBank/DDBJ whole genome shotgun (WGS) entry which is preliminary data.</text>
</comment>
<reference evidence="2 3" key="1">
    <citation type="journal article" date="2021" name="Sci. Rep.">
        <title>The distribution of antibiotic resistance genes in chicken gut microbiota commensals.</title>
        <authorList>
            <person name="Juricova H."/>
            <person name="Matiasovicova J."/>
            <person name="Kubasova T."/>
            <person name="Cejkova D."/>
            <person name="Rychlik I."/>
        </authorList>
    </citation>
    <scope>NUCLEOTIDE SEQUENCE [LARGE SCALE GENOMIC DNA]</scope>
    <source>
        <strain evidence="2 3">An537</strain>
    </source>
</reference>
<keyword evidence="3" id="KW-1185">Reference proteome</keyword>
<name>A0ABS2GHL5_9FIRM</name>
<dbReference type="EMBL" id="JACJLA010000006">
    <property type="protein sequence ID" value="MBM6912638.1"/>
    <property type="molecule type" value="Genomic_DNA"/>
</dbReference>
<gene>
    <name evidence="2" type="ORF">H6A01_04775</name>
</gene>
<proteinExistence type="predicted"/>
<dbReference type="Proteomes" id="UP000707138">
    <property type="component" value="Unassembled WGS sequence"/>
</dbReference>